<dbReference type="GeneID" id="3256280"/>
<dbReference type="InParanoid" id="Q5KL00"/>
<feature type="region of interest" description="Disordered" evidence="1">
    <location>
        <begin position="2324"/>
        <end position="2354"/>
    </location>
</feature>
<dbReference type="HOGENOM" id="CLU_253906_0_0_1"/>
<feature type="region of interest" description="Disordered" evidence="1">
    <location>
        <begin position="1176"/>
        <end position="1204"/>
    </location>
</feature>
<protein>
    <submittedName>
        <fullName evidence="3">Expressed protein</fullName>
    </submittedName>
</protein>
<dbReference type="eggNOG" id="ENOG502QSTP">
    <property type="taxonomic scope" value="Eukaryota"/>
</dbReference>
<dbReference type="PANTHER" id="PTHR31781">
    <property type="entry name" value="UNC80"/>
    <property type="match status" value="1"/>
</dbReference>
<feature type="compositionally biased region" description="Basic and acidic residues" evidence="1">
    <location>
        <begin position="125"/>
        <end position="139"/>
    </location>
</feature>
<dbReference type="KEGG" id="cne:CNC01270"/>
<dbReference type="RefSeq" id="XP_024512365.1">
    <property type="nucleotide sequence ID" value="XM_024656688.1"/>
</dbReference>
<dbReference type="GO" id="GO:0034703">
    <property type="term" value="C:cation channel complex"/>
    <property type="evidence" value="ECO:0000318"/>
    <property type="project" value="GO_Central"/>
</dbReference>
<dbReference type="STRING" id="214684.Q5KL00"/>
<feature type="compositionally biased region" description="Low complexity" evidence="1">
    <location>
        <begin position="2081"/>
        <end position="2110"/>
    </location>
</feature>
<feature type="domain" description="Protein UNC80 C-terminal" evidence="2">
    <location>
        <begin position="1409"/>
        <end position="1522"/>
    </location>
</feature>
<dbReference type="GO" id="GO:0055080">
    <property type="term" value="P:monoatomic cation homeostasis"/>
    <property type="evidence" value="ECO:0000318"/>
    <property type="project" value="GO_Central"/>
</dbReference>
<evidence type="ECO:0000313" key="4">
    <source>
        <dbReference type="Proteomes" id="UP000002149"/>
    </source>
</evidence>
<feature type="compositionally biased region" description="Polar residues" evidence="1">
    <location>
        <begin position="2114"/>
        <end position="2124"/>
    </location>
</feature>
<feature type="compositionally biased region" description="Polar residues" evidence="1">
    <location>
        <begin position="2059"/>
        <end position="2080"/>
    </location>
</feature>
<dbReference type="EMBL" id="AE017343">
    <property type="protein sequence ID" value="AAW42134.2"/>
    <property type="molecule type" value="Genomic_DNA"/>
</dbReference>
<reference evidence="3 4" key="1">
    <citation type="journal article" date="2005" name="Science">
        <title>The genome of the basidiomycetous yeast and human pathogen Cryptococcus neoformans.</title>
        <authorList>
            <person name="Loftus B.J."/>
            <person name="Fung E."/>
            <person name="Roncaglia P."/>
            <person name="Rowley D."/>
            <person name="Amedeo P."/>
            <person name="Bruno D."/>
            <person name="Vamathevan J."/>
            <person name="Miranda M."/>
            <person name="Anderson I.J."/>
            <person name="Fraser J.A."/>
            <person name="Allen J.E."/>
            <person name="Bosdet I.E."/>
            <person name="Brent M.R."/>
            <person name="Chiu R."/>
            <person name="Doering T.L."/>
            <person name="Donlin M.J."/>
            <person name="D'Souza C.A."/>
            <person name="Fox D.S."/>
            <person name="Grinberg V."/>
            <person name="Fu J."/>
            <person name="Fukushima M."/>
            <person name="Haas B.J."/>
            <person name="Huang J.C."/>
            <person name="Janbon G."/>
            <person name="Jones S.J."/>
            <person name="Koo H.L."/>
            <person name="Krzywinski M.I."/>
            <person name="Kwon-Chung J.K."/>
            <person name="Lengeler K.B."/>
            <person name="Maiti R."/>
            <person name="Marra M.A."/>
            <person name="Marra R.E."/>
            <person name="Mathewson C.A."/>
            <person name="Mitchell T.G."/>
            <person name="Pertea M."/>
            <person name="Riggs F.R."/>
            <person name="Salzberg S.L."/>
            <person name="Schein J.E."/>
            <person name="Shvartsbeyn A."/>
            <person name="Shin H."/>
            <person name="Shumway M."/>
            <person name="Specht C.A."/>
            <person name="Suh B.B."/>
            <person name="Tenney A."/>
            <person name="Utterback T.R."/>
            <person name="Wickes B.L."/>
            <person name="Wortman J.R."/>
            <person name="Wye N.H."/>
            <person name="Kronstad J.W."/>
            <person name="Lodge J.K."/>
            <person name="Heitman J."/>
            <person name="Davis R.W."/>
            <person name="Fraser C.M."/>
            <person name="Hyman R.W."/>
        </authorList>
    </citation>
    <scope>NUCLEOTIDE SEQUENCE [LARGE SCALE GENOMIC DNA]</scope>
    <source>
        <strain evidence="4">JEC21 / ATCC MYA-565</strain>
    </source>
</reference>
<proteinExistence type="predicted"/>
<dbReference type="Pfam" id="PF20262">
    <property type="entry name" value="UNC80_C"/>
    <property type="match status" value="1"/>
</dbReference>
<dbReference type="SUPFAM" id="SSF48371">
    <property type="entry name" value="ARM repeat"/>
    <property type="match status" value="1"/>
</dbReference>
<feature type="compositionally biased region" description="Low complexity" evidence="1">
    <location>
        <begin position="149"/>
        <end position="162"/>
    </location>
</feature>
<name>Q5KL00_CRYD1</name>
<dbReference type="PANTHER" id="PTHR31781:SF1">
    <property type="entry name" value="PROTEIN UNC-80 HOMOLOG"/>
    <property type="match status" value="1"/>
</dbReference>
<dbReference type="OrthoDB" id="5584001at2759"/>
<feature type="compositionally biased region" description="Low complexity" evidence="1">
    <location>
        <begin position="1179"/>
        <end position="1204"/>
    </location>
</feature>
<evidence type="ECO:0000256" key="1">
    <source>
        <dbReference type="SAM" id="MobiDB-lite"/>
    </source>
</evidence>
<dbReference type="PaxDb" id="214684-Q5KL00"/>
<dbReference type="Proteomes" id="UP000002149">
    <property type="component" value="Chromosome 3"/>
</dbReference>
<dbReference type="GO" id="GO:0005261">
    <property type="term" value="F:monoatomic cation channel activity"/>
    <property type="evidence" value="ECO:0000318"/>
    <property type="project" value="GO_Central"/>
</dbReference>
<evidence type="ECO:0000313" key="3">
    <source>
        <dbReference type="EMBL" id="AAW42134.2"/>
    </source>
</evidence>
<gene>
    <name evidence="3" type="ordered locus">CNC01270</name>
</gene>
<evidence type="ECO:0000259" key="2">
    <source>
        <dbReference type="Pfam" id="PF20262"/>
    </source>
</evidence>
<dbReference type="InterPro" id="IPR046460">
    <property type="entry name" value="UNC80_C"/>
</dbReference>
<feature type="region of interest" description="Disordered" evidence="1">
    <location>
        <begin position="72"/>
        <end position="177"/>
    </location>
</feature>
<feature type="compositionally biased region" description="Basic and acidic residues" evidence="1">
    <location>
        <begin position="2324"/>
        <end position="2343"/>
    </location>
</feature>
<feature type="region of interest" description="Disordered" evidence="1">
    <location>
        <begin position="2039"/>
        <end position="2128"/>
    </location>
</feature>
<dbReference type="VEuPathDB" id="FungiDB:CNC01270"/>
<keyword evidence="4" id="KW-1185">Reference proteome</keyword>
<feature type="compositionally biased region" description="Low complexity" evidence="1">
    <location>
        <begin position="25"/>
        <end position="39"/>
    </location>
</feature>
<organism evidence="3 4">
    <name type="scientific">Cryptococcus deneoformans (strain JEC21 / ATCC MYA-565)</name>
    <name type="common">Cryptococcus neoformans var. neoformans serotype D</name>
    <dbReference type="NCBI Taxonomy" id="214684"/>
    <lineage>
        <taxon>Eukaryota</taxon>
        <taxon>Fungi</taxon>
        <taxon>Dikarya</taxon>
        <taxon>Basidiomycota</taxon>
        <taxon>Agaricomycotina</taxon>
        <taxon>Tremellomycetes</taxon>
        <taxon>Tremellales</taxon>
        <taxon>Cryptococcaceae</taxon>
        <taxon>Cryptococcus</taxon>
        <taxon>Cryptococcus neoformans species complex</taxon>
    </lineage>
</organism>
<dbReference type="GO" id="GO:0030424">
    <property type="term" value="C:axon"/>
    <property type="evidence" value="ECO:0000318"/>
    <property type="project" value="GO_Central"/>
</dbReference>
<dbReference type="InterPro" id="IPR016024">
    <property type="entry name" value="ARM-type_fold"/>
</dbReference>
<accession>Q5KL00</accession>
<sequence>MPLQPSTFAPAKNRQPSGPRPPPLRSSIASTASSPKSTSDVPISVRPSTTSLAKLEYRTESPLDALLSLESQYTVSPETSPKLREAAGPSRQVSEYEPLPPSTFHTRPPTGGHTKIAQDAPSSREASKAHSKSGPDRPDALPMPTFSIASRPSTPTSSATSKSKPRPKPTRLNTNVISSSSLTSPAKIVSPGIKHWQQVRAHVLAPTPIEERQQHTARLGKKPGLVSKAAGRFGFRHAADNVIGYTDRRRSMNGLLAELGDLTEEEKEAVARERRRFARDIKACLDACALEESRRRLSRIDSNQNPSYPDDARPSAASIHSAAIHAHPHTAQRFTFDPSFSAFAPLLTELHKYLPDARSKKPWSRTCPHHSEILAELGVAFLEDSTSTDGEKQQALEVFGTIVKNWAADTAEEVIARWQWLCRALLTDDRQIRSRGLALLDNFVHFDTSLPRGHEVPHTALSFLALASDLLILLHAVQTARNPEPSHQSKVQRFLDELSDGRIIQVEVASIVELVGDVEMSTTMGGIEKEIMWMAVGVVIQTHPHLARWLLEINVHGKQLVLDQFAPLPFLHATPPHLPPLRSHTTVVLLTSLASLVRTLTDFALIPAIWKTVRIHVLPEIETLPSGDVLAQALGKLVFELEVLFYRVQPLHPGTAEDSFRAYAESHPANAGLAFFEHRDLILRYTVNETLWKGPFVEAAKQVIKSASLGSACDMVEGFVRRKDMAALGRECVATLFSQHLTSTHSTQLAFPLLSYLSQFHPQILYKPLFALSASTQANSLLPSLLQVITFTHILSPSKFWLTDPQMVTIVLMGDARPKVSKGKGKEGEKAVRDVRLGRWAAAVEFILVLKEISEVEGMNKDGKKRKTFGDEVEGRLAAFLEAEEKDGALPTGYRALMCQVLWTLRFKTQSAKQAPWTKQLISWFIDTSRYLIPSEEEQATKYLRAMYRTFSPETLPIDQSIGQPIVLPFSAPHASVNFNHEARIKILTRGIEDVLPPLLVLTHDSLSTQDWETILPFLWAWYGTKASATREIGFLLEKCAEMAPAQLRSIVISDLTSTNAEVRCQALHNISILFAWRNQILSQPIFTSRRGPLFHFPAKTLEFVPTEIGSSKWVSPQDVQDTQLQKFGQTLPLELRQRLNELRWSDEDELKGNSDWEQTPVSSLPGLAFQSDGNLINGSSSGRPSSPVESLVRKGSNASAGSSSNKRRKAIFAPLFVNMTYDQMTILAGEVDGPISATSLEVVRLLQRDDVVSFLRPFTERMKDQFLNAMERLDRVTNVLTPGFAYSAINAIVGYLKSSLKANADVEYWDIALASVVRLVPSVSEISLRDIRKNKAEHVLLPASIHEEDGGFRIHAPWRRGQRGVQTAQLLILNEILKVNPREVYLVKKMLHNLHIQSSINHLPFARAWLVLVLTLFSFVNRNYNDRAELRHFLSNVGDILLLHGQSDLVIVAHAMRIFTLCSARFRRVFSSMGFPTIMRPVYETYAASNAAIKDCIEYAAKSFYRIHEEVFVYQTCVVIADGGYDAEAVYAFLSSLSHESTVLSGVTSGIRGSNDKEETDALVQMVSGPEITLAEIGKEAAERQAIKLASITLEDKLFPRENIVRLFVTAIASNPATTCAANFLRLLSALVPKMNDSVSKDLLSEGVEALGSVIIKGKTGDDAAKSVFHPGANDSEADWTRARREYVFLVQSFAKAGGHLGTSATRRTLDMVLDLLRKQPESVGPSASSIVGELAKTRLASGRPTPFLREIAPIFRAFISVVDFSGMLDSISALIRLSNYNLDEEITRIIVHDYVEPAVKLLASASKDSLAFIVPLRSSAVKLLSVAVFLQGDALGALERHHASASLLASVVMPLCLLLEPPREVDRQDIYSSLWIRLLHYVLKGSIEEGGDSRKSSNASLYHPRSIAASTVLVVQIVKIVLIRAPGSINRVKGLWTYVARRILQIVDCGNARFMDSQRSLSPRVVDWLMWSVFELIALHPSALHIEFQARVHQALAMIDKQETYSSRPSSPALGPTLSASTYPQYYPGRARLSSNRPSSFIGHARSPSNVGHDHTQFGSPDRSTTANLAVTPSRNRISSNNSSPNHSPSLLPSSLAQPHGVGPGVEVVHSRSPSQRKTTGLSPAGAARPSFVALSARRASQPVFEAFSSAYPTKNRFASSANIRDLGNSSEKPGGAIIHLLGAPNQVLSATSSGFPTLSLTNSSVISPTGPKISTQSVEKALRDVYIKSEELTQMASKAVRTVMLVYGWRFDKEEEDVVRNWTVLDALHIVSKQTKVFVEEEFRDVFSPAADLYESDDAYIDSEKQEGVYDFPDRMRASESLEETSIEKERQLMDEKENDVPIVSVSSPYD</sequence>
<feature type="region of interest" description="Disordered" evidence="1">
    <location>
        <begin position="1"/>
        <end position="45"/>
    </location>
</feature>